<dbReference type="GO" id="GO:0016787">
    <property type="term" value="F:hydrolase activity"/>
    <property type="evidence" value="ECO:0007669"/>
    <property type="project" value="UniProtKB-KW"/>
</dbReference>
<name>A0A3T0E9I3_9PROT</name>
<organism evidence="2 3">
    <name type="scientific">Glycocaulis alkaliphilus</name>
    <dbReference type="NCBI Taxonomy" id="1434191"/>
    <lineage>
        <taxon>Bacteria</taxon>
        <taxon>Pseudomonadati</taxon>
        <taxon>Pseudomonadota</taxon>
        <taxon>Alphaproteobacteria</taxon>
        <taxon>Maricaulales</taxon>
        <taxon>Maricaulaceae</taxon>
        <taxon>Glycocaulis</taxon>
    </lineage>
</organism>
<dbReference type="InterPro" id="IPR029058">
    <property type="entry name" value="AB_hydrolase_fold"/>
</dbReference>
<reference evidence="2 3" key="1">
    <citation type="submission" date="2016-12" db="EMBL/GenBank/DDBJ databases">
        <title>The genome of dimorphic prosthecate Glycocaulis alkaliphilus 6b-8t, isolated from crude oil dictates its adaptability in petroleum environments.</title>
        <authorList>
            <person name="Wu X.-L."/>
            <person name="Geng S."/>
        </authorList>
    </citation>
    <scope>NUCLEOTIDE SEQUENCE [LARGE SCALE GENOMIC DNA]</scope>
    <source>
        <strain evidence="2 3">6B-8</strain>
    </source>
</reference>
<protein>
    <submittedName>
        <fullName evidence="2">Putative acetyl esterase</fullName>
    </submittedName>
</protein>
<sequence length="335" mass="35881">MAHSISTQAGISGTALDPDIERFMARIAQSYASQRPIADCTPAEARAVAEFVRAPWTAGGPEMARTFEVKVPTPHGEVRVRLHDPCPSTQPKPVLVYAHGGGWVMFSLDTHDRLMREYASRAGVIVAGVDYALSPEARFPVALEQIAAAIVWIRAHAHELGADPDRIAAGGDSAGANMALASAVMLRDRGETGLLKALHLHYGAFDNVIAPEWESRFGGPDSMLTSAEMDRFWENYLRGPADAGNPLAVPAKAALEGLPPAFLTIPECDVLTGQSLELARRMEASGVRVRAQIYKGATHSFLEAVEISPLAAKALQDGADWLKAELTAGLAQSRQ</sequence>
<dbReference type="Proteomes" id="UP000286954">
    <property type="component" value="Chromosome"/>
</dbReference>
<dbReference type="PANTHER" id="PTHR48081:SF8">
    <property type="entry name" value="ALPHA_BETA HYDROLASE FOLD-3 DOMAIN-CONTAINING PROTEIN-RELATED"/>
    <property type="match status" value="1"/>
</dbReference>
<evidence type="ECO:0000313" key="2">
    <source>
        <dbReference type="EMBL" id="AZU04051.1"/>
    </source>
</evidence>
<dbReference type="Gene3D" id="3.40.50.1820">
    <property type="entry name" value="alpha/beta hydrolase"/>
    <property type="match status" value="1"/>
</dbReference>
<accession>A0A3T0E9I3</accession>
<gene>
    <name evidence="2" type="ORF">X907_1518</name>
</gene>
<proteinExistence type="predicted"/>
<keyword evidence="3" id="KW-1185">Reference proteome</keyword>
<keyword evidence="1" id="KW-0378">Hydrolase</keyword>
<dbReference type="KEGG" id="gak:X907_1518"/>
<dbReference type="RefSeq" id="WP_170175494.1">
    <property type="nucleotide sequence ID" value="NZ_BMFB01000003.1"/>
</dbReference>
<dbReference type="SUPFAM" id="SSF53474">
    <property type="entry name" value="alpha/beta-Hydrolases"/>
    <property type="match status" value="1"/>
</dbReference>
<dbReference type="PANTHER" id="PTHR48081">
    <property type="entry name" value="AB HYDROLASE SUPERFAMILY PROTEIN C4A8.06C"/>
    <property type="match status" value="1"/>
</dbReference>
<dbReference type="EMBL" id="CP018911">
    <property type="protein sequence ID" value="AZU04051.1"/>
    <property type="molecule type" value="Genomic_DNA"/>
</dbReference>
<dbReference type="InterPro" id="IPR050300">
    <property type="entry name" value="GDXG_lipolytic_enzyme"/>
</dbReference>
<evidence type="ECO:0000256" key="1">
    <source>
        <dbReference type="ARBA" id="ARBA00022801"/>
    </source>
</evidence>
<dbReference type="AlphaFoldDB" id="A0A3T0E9I3"/>
<dbReference type="Pfam" id="PF07859">
    <property type="entry name" value="Abhydrolase_3"/>
    <property type="match status" value="1"/>
</dbReference>
<dbReference type="InterPro" id="IPR013094">
    <property type="entry name" value="AB_hydrolase_3"/>
</dbReference>
<evidence type="ECO:0000313" key="3">
    <source>
        <dbReference type="Proteomes" id="UP000286954"/>
    </source>
</evidence>